<evidence type="ECO:0000313" key="3">
    <source>
        <dbReference type="Proteomes" id="UP001230504"/>
    </source>
</evidence>
<name>A0AAD8PQ28_9PEZI</name>
<gene>
    <name evidence="2" type="ORF">LY79DRAFT_401054</name>
</gene>
<keyword evidence="1" id="KW-0812">Transmembrane</keyword>
<proteinExistence type="predicted"/>
<organism evidence="2 3">
    <name type="scientific">Colletotrichum navitas</name>
    <dbReference type="NCBI Taxonomy" id="681940"/>
    <lineage>
        <taxon>Eukaryota</taxon>
        <taxon>Fungi</taxon>
        <taxon>Dikarya</taxon>
        <taxon>Ascomycota</taxon>
        <taxon>Pezizomycotina</taxon>
        <taxon>Sordariomycetes</taxon>
        <taxon>Hypocreomycetidae</taxon>
        <taxon>Glomerellales</taxon>
        <taxon>Glomerellaceae</taxon>
        <taxon>Colletotrichum</taxon>
        <taxon>Colletotrichum graminicola species complex</taxon>
    </lineage>
</organism>
<reference evidence="2" key="1">
    <citation type="submission" date="2021-06" db="EMBL/GenBank/DDBJ databases">
        <title>Comparative genomics, transcriptomics and evolutionary studies reveal genomic signatures of adaptation to plant cell wall in hemibiotrophic fungi.</title>
        <authorList>
            <consortium name="DOE Joint Genome Institute"/>
            <person name="Baroncelli R."/>
            <person name="Diaz J.F."/>
            <person name="Benocci T."/>
            <person name="Peng M."/>
            <person name="Battaglia E."/>
            <person name="Haridas S."/>
            <person name="Andreopoulos W."/>
            <person name="Labutti K."/>
            <person name="Pangilinan J."/>
            <person name="Floch G.L."/>
            <person name="Makela M.R."/>
            <person name="Henrissat B."/>
            <person name="Grigoriev I.V."/>
            <person name="Crouch J.A."/>
            <person name="De Vries R.P."/>
            <person name="Sukno S.A."/>
            <person name="Thon M.R."/>
        </authorList>
    </citation>
    <scope>NUCLEOTIDE SEQUENCE</scope>
    <source>
        <strain evidence="2">CBS 125086</strain>
    </source>
</reference>
<keyword evidence="1" id="KW-0472">Membrane</keyword>
<feature type="transmembrane region" description="Helical" evidence="1">
    <location>
        <begin position="60"/>
        <end position="78"/>
    </location>
</feature>
<evidence type="ECO:0000313" key="2">
    <source>
        <dbReference type="EMBL" id="KAK1573679.1"/>
    </source>
</evidence>
<dbReference type="GeneID" id="85437264"/>
<dbReference type="AlphaFoldDB" id="A0AAD8PQ28"/>
<protein>
    <submittedName>
        <fullName evidence="2">Uncharacterized protein</fullName>
    </submittedName>
</protein>
<dbReference type="RefSeq" id="XP_060409271.1">
    <property type="nucleotide sequence ID" value="XM_060553024.1"/>
</dbReference>
<sequence>MRGNEHEDRGHDSLRRRSKMVVAGSLAIHTVGFFFFFFFPSFFQGLIRAGKMLSAYEVRAGMAGILLTYAASLSTHYFSNRGLVHSYVPASRFGTSKANRSKERRQTEITET</sequence>
<keyword evidence="1" id="KW-1133">Transmembrane helix</keyword>
<dbReference type="Proteomes" id="UP001230504">
    <property type="component" value="Unassembled WGS sequence"/>
</dbReference>
<comment type="caution">
    <text evidence="2">The sequence shown here is derived from an EMBL/GenBank/DDBJ whole genome shotgun (WGS) entry which is preliminary data.</text>
</comment>
<dbReference type="EMBL" id="JAHLJV010000088">
    <property type="protein sequence ID" value="KAK1573679.1"/>
    <property type="molecule type" value="Genomic_DNA"/>
</dbReference>
<keyword evidence="3" id="KW-1185">Reference proteome</keyword>
<evidence type="ECO:0000256" key="1">
    <source>
        <dbReference type="SAM" id="Phobius"/>
    </source>
</evidence>
<feature type="transmembrane region" description="Helical" evidence="1">
    <location>
        <begin position="21"/>
        <end position="40"/>
    </location>
</feature>
<accession>A0AAD8PQ28</accession>